<feature type="compositionally biased region" description="Polar residues" evidence="1">
    <location>
        <begin position="200"/>
        <end position="214"/>
    </location>
</feature>
<dbReference type="VEuPathDB" id="FungiDB:MELLADRAFT_72538"/>
<accession>F4RVE7</accession>
<dbReference type="EMBL" id="GL883123">
    <property type="protein sequence ID" value="EGG03683.1"/>
    <property type="molecule type" value="Genomic_DNA"/>
</dbReference>
<organism evidence="4">
    <name type="scientific">Melampsora larici-populina (strain 98AG31 / pathotype 3-4-7)</name>
    <name type="common">Poplar leaf rust fungus</name>
    <dbReference type="NCBI Taxonomy" id="747676"/>
    <lineage>
        <taxon>Eukaryota</taxon>
        <taxon>Fungi</taxon>
        <taxon>Dikarya</taxon>
        <taxon>Basidiomycota</taxon>
        <taxon>Pucciniomycotina</taxon>
        <taxon>Pucciniomycetes</taxon>
        <taxon>Pucciniales</taxon>
        <taxon>Melampsoraceae</taxon>
        <taxon>Melampsora</taxon>
    </lineage>
</organism>
<evidence type="ECO:0000259" key="2">
    <source>
        <dbReference type="Pfam" id="PF12776"/>
    </source>
</evidence>
<dbReference type="KEGG" id="mlr:MELLADRAFT_72538"/>
<feature type="region of interest" description="Disordered" evidence="1">
    <location>
        <begin position="227"/>
        <end position="261"/>
    </location>
</feature>
<feature type="domain" description="Myb/SANT-like" evidence="2">
    <location>
        <begin position="18"/>
        <end position="112"/>
    </location>
</feature>
<dbReference type="AlphaFoldDB" id="F4RVE7"/>
<dbReference type="GeneID" id="18932128"/>
<feature type="compositionally biased region" description="Low complexity" evidence="1">
    <location>
        <begin position="240"/>
        <end position="251"/>
    </location>
</feature>
<dbReference type="Pfam" id="PF12776">
    <property type="entry name" value="Myb_DNA-bind_3"/>
    <property type="match status" value="1"/>
</dbReference>
<keyword evidence="4" id="KW-1185">Reference proteome</keyword>
<evidence type="ECO:0000256" key="1">
    <source>
        <dbReference type="SAM" id="MobiDB-lite"/>
    </source>
</evidence>
<evidence type="ECO:0000313" key="3">
    <source>
        <dbReference type="EMBL" id="EGG03683.1"/>
    </source>
</evidence>
<dbReference type="InterPro" id="IPR024752">
    <property type="entry name" value="Myb/SANT-like_dom"/>
</dbReference>
<dbReference type="RefSeq" id="XP_007413130.1">
    <property type="nucleotide sequence ID" value="XM_007413068.1"/>
</dbReference>
<name>F4RVE7_MELLP</name>
<dbReference type="Proteomes" id="UP000001072">
    <property type="component" value="Unassembled WGS sequence"/>
</dbReference>
<reference evidence="4" key="1">
    <citation type="journal article" date="2011" name="Proc. Natl. Acad. Sci. U.S.A.">
        <title>Obligate biotrophy features unraveled by the genomic analysis of rust fungi.</title>
        <authorList>
            <person name="Duplessis S."/>
            <person name="Cuomo C.A."/>
            <person name="Lin Y.-C."/>
            <person name="Aerts A."/>
            <person name="Tisserant E."/>
            <person name="Veneault-Fourrey C."/>
            <person name="Joly D.L."/>
            <person name="Hacquard S."/>
            <person name="Amselem J."/>
            <person name="Cantarel B.L."/>
            <person name="Chiu R."/>
            <person name="Coutinho P.M."/>
            <person name="Feau N."/>
            <person name="Field M."/>
            <person name="Frey P."/>
            <person name="Gelhaye E."/>
            <person name="Goldberg J."/>
            <person name="Grabherr M.G."/>
            <person name="Kodira C.D."/>
            <person name="Kohler A."/>
            <person name="Kuees U."/>
            <person name="Lindquist E.A."/>
            <person name="Lucas S.M."/>
            <person name="Mago R."/>
            <person name="Mauceli E."/>
            <person name="Morin E."/>
            <person name="Murat C."/>
            <person name="Pangilinan J.L."/>
            <person name="Park R."/>
            <person name="Pearson M."/>
            <person name="Quesneville H."/>
            <person name="Rouhier N."/>
            <person name="Sakthikumar S."/>
            <person name="Salamov A.A."/>
            <person name="Schmutz J."/>
            <person name="Selles B."/>
            <person name="Shapiro H."/>
            <person name="Tanguay P."/>
            <person name="Tuskan G.A."/>
            <person name="Henrissat B."/>
            <person name="Van de Peer Y."/>
            <person name="Rouze P."/>
            <person name="Ellis J.G."/>
            <person name="Dodds P.N."/>
            <person name="Schein J.E."/>
            <person name="Zhong S."/>
            <person name="Hamelin R.C."/>
            <person name="Grigoriev I.V."/>
            <person name="Szabo L.J."/>
            <person name="Martin F."/>
        </authorList>
    </citation>
    <scope>NUCLEOTIDE SEQUENCE [LARGE SCALE GENOMIC DNA]</scope>
    <source>
        <strain evidence="4">98AG31 / pathotype 3-4-7</strain>
    </source>
</reference>
<feature type="compositionally biased region" description="Basic and acidic residues" evidence="1">
    <location>
        <begin position="252"/>
        <end position="261"/>
    </location>
</feature>
<evidence type="ECO:0000313" key="4">
    <source>
        <dbReference type="Proteomes" id="UP000001072"/>
    </source>
</evidence>
<proteinExistence type="predicted"/>
<feature type="compositionally biased region" description="Basic and acidic residues" evidence="1">
    <location>
        <begin position="153"/>
        <end position="199"/>
    </location>
</feature>
<gene>
    <name evidence="3" type="ORF">MELLADRAFT_72538</name>
</gene>
<sequence>MNLQQNQDIRSACPAKCEWTEDQEETMVKMLDISQSNIDCHNGFVRAIWRSIANALKGSEGSSKVKTGDMCNSHWKLLSRRYKDAKQLQKEIGGRWNEESSMIELSTERWDEMASIPNATNKRLGWFRRGQFPLYDAVGAVVDRGVVKNRDEFNTFPQSDRHETTDIDQLERSASEESHSQSSDERDPELRHAKLESDSAHASSTRTSTMAKLPISSSKLINKRKFVKDKSASNEDVPGRSSSTVSTIRSSESAKKKPRESSAELFIDSMESMHDRFLDELPVDLTAALSESRVASLDYLVMAVDVLQKMKSLDTGLLFKALDLFKDEPIYATMFVALRKEDLQIEWLKYKLQRV</sequence>
<dbReference type="PANTHER" id="PTHR46934">
    <property type="entry name" value="MYB_DNA-BIND_3 DOMAIN-CONTAINING PROTEIN-RELATED"/>
    <property type="match status" value="1"/>
</dbReference>
<dbReference type="InParanoid" id="F4RVE7"/>
<dbReference type="HOGENOM" id="CLU_779796_0_0_1"/>
<feature type="region of interest" description="Disordered" evidence="1">
    <location>
        <begin position="153"/>
        <end position="214"/>
    </location>
</feature>
<protein>
    <recommendedName>
        <fullName evidence="2">Myb/SANT-like domain-containing protein</fullName>
    </recommendedName>
</protein>
<dbReference type="OrthoDB" id="10386336at2759"/>